<sequence length="336" mass="35482">MPSWAIGIDLGGTNIKTAVVDEAAGILFEDTRPTDVAAGPDGVVRQLAFMASELCQRAAETLDADDFAGIGLGAPGAVDAAKGTLSYPPNLPGWGRYALREELRLRLERDHGLRSPVIIENDANAAAYGEAIFGGGNAFRDFMLVTLGTGVGGGIILDRKLYRGPNGTAGEIGFMIVDFEGESVHAGIRGTIEGLIGKERIVEMACSTEMEAERSPRLAELCNRDFSRLSPRHLEQAAKEGDAAALRTWERIGSILGVGLANVTALMDIRKFVIGGGISAAGELIFKPAMMQLHRSTLPSMHDGLEIVPARLGNKAGIYGAAALCFNSEKSSGLDD</sequence>
<dbReference type="Pfam" id="PF00480">
    <property type="entry name" value="ROK"/>
    <property type="match status" value="1"/>
</dbReference>
<organism evidence="2 3">
    <name type="scientific">Chlorobaculum thiosulfatiphilum</name>
    <name type="common">Chlorobium limicola f.sp. thiosulfatophilum</name>
    <dbReference type="NCBI Taxonomy" id="115852"/>
    <lineage>
        <taxon>Bacteria</taxon>
        <taxon>Pseudomonadati</taxon>
        <taxon>Chlorobiota</taxon>
        <taxon>Chlorobiia</taxon>
        <taxon>Chlorobiales</taxon>
        <taxon>Chlorobiaceae</taxon>
        <taxon>Chlorobaculum</taxon>
    </lineage>
</organism>
<evidence type="ECO:0000313" key="3">
    <source>
        <dbReference type="Proteomes" id="UP000308271"/>
    </source>
</evidence>
<dbReference type="InterPro" id="IPR000600">
    <property type="entry name" value="ROK"/>
</dbReference>
<keyword evidence="3" id="KW-1185">Reference proteome</keyword>
<dbReference type="EMBL" id="VDCH01000002">
    <property type="protein sequence ID" value="TNJ40044.1"/>
    <property type="molecule type" value="Genomic_DNA"/>
</dbReference>
<dbReference type="InterPro" id="IPR043129">
    <property type="entry name" value="ATPase_NBD"/>
</dbReference>
<dbReference type="Proteomes" id="UP000308271">
    <property type="component" value="Unassembled WGS sequence"/>
</dbReference>
<comment type="caution">
    <text evidence="2">The sequence shown here is derived from an EMBL/GenBank/DDBJ whole genome shotgun (WGS) entry which is preliminary data.</text>
</comment>
<dbReference type="OrthoDB" id="9810372at2"/>
<evidence type="ECO:0000256" key="1">
    <source>
        <dbReference type="ARBA" id="ARBA00006479"/>
    </source>
</evidence>
<dbReference type="CDD" id="cd23763">
    <property type="entry name" value="ASKHA_ATPase_ROK"/>
    <property type="match status" value="1"/>
</dbReference>
<accession>A0A5C4S968</accession>
<proteinExistence type="inferred from homology"/>
<protein>
    <submittedName>
        <fullName evidence="2">ROK family protein</fullName>
    </submittedName>
</protein>
<dbReference type="PANTHER" id="PTHR18964">
    <property type="entry name" value="ROK (REPRESSOR, ORF, KINASE) FAMILY"/>
    <property type="match status" value="1"/>
</dbReference>
<dbReference type="SUPFAM" id="SSF53067">
    <property type="entry name" value="Actin-like ATPase domain"/>
    <property type="match status" value="1"/>
</dbReference>
<dbReference type="AlphaFoldDB" id="A0A5C4S968"/>
<name>A0A5C4S968_CHLTI</name>
<dbReference type="Gene3D" id="3.30.420.40">
    <property type="match status" value="2"/>
</dbReference>
<comment type="similarity">
    <text evidence="1">Belongs to the ROK (NagC/XylR) family.</text>
</comment>
<dbReference type="RefSeq" id="WP_139455990.1">
    <property type="nucleotide sequence ID" value="NZ_VDCH01000002.1"/>
</dbReference>
<gene>
    <name evidence="2" type="ORF">FGF66_01750</name>
</gene>
<reference evidence="2 3" key="1">
    <citation type="submission" date="2019-05" db="EMBL/GenBank/DDBJ databases">
        <title>Draft Whole-Genome sequence of the green sulfur bacterium Chlorobaculum thiosulfatiphilum DSM 249.</title>
        <authorList>
            <person name="Meyer T.E."/>
            <person name="Kyndt J.A."/>
        </authorList>
    </citation>
    <scope>NUCLEOTIDE SEQUENCE [LARGE SCALE GENOMIC DNA]</scope>
    <source>
        <strain evidence="2 3">DSM 249</strain>
    </source>
</reference>
<dbReference type="PANTHER" id="PTHR18964:SF149">
    <property type="entry name" value="BIFUNCTIONAL UDP-N-ACETYLGLUCOSAMINE 2-EPIMERASE_N-ACETYLMANNOSAMINE KINASE"/>
    <property type="match status" value="1"/>
</dbReference>
<evidence type="ECO:0000313" key="2">
    <source>
        <dbReference type="EMBL" id="TNJ40044.1"/>
    </source>
</evidence>